<comment type="caution">
    <text evidence="7">The sequence shown here is derived from an EMBL/GenBank/DDBJ whole genome shotgun (WGS) entry which is preliminary data.</text>
</comment>
<keyword evidence="1 4" id="KW-0732">Signal</keyword>
<evidence type="ECO:0000256" key="5">
    <source>
        <dbReference type="SAM" id="SignalP"/>
    </source>
</evidence>
<dbReference type="SUPFAM" id="SSF50998">
    <property type="entry name" value="Quinoprotein alcohol dehydrogenase-like"/>
    <property type="match status" value="1"/>
</dbReference>
<evidence type="ECO:0000313" key="8">
    <source>
        <dbReference type="Proteomes" id="UP001595462"/>
    </source>
</evidence>
<evidence type="ECO:0000313" key="7">
    <source>
        <dbReference type="EMBL" id="MFC3106319.1"/>
    </source>
</evidence>
<dbReference type="SMART" id="SM00564">
    <property type="entry name" value="PQQ"/>
    <property type="match status" value="7"/>
</dbReference>
<evidence type="ECO:0000256" key="3">
    <source>
        <dbReference type="ARBA" id="ARBA00023237"/>
    </source>
</evidence>
<keyword evidence="8" id="KW-1185">Reference proteome</keyword>
<dbReference type="PROSITE" id="PS51257">
    <property type="entry name" value="PROKAR_LIPOPROTEIN"/>
    <property type="match status" value="1"/>
</dbReference>
<feature type="signal peptide" evidence="5">
    <location>
        <begin position="1"/>
        <end position="25"/>
    </location>
</feature>
<keyword evidence="4" id="KW-0564">Palmitate</keyword>
<proteinExistence type="inferred from homology"/>
<dbReference type="Proteomes" id="UP001595462">
    <property type="component" value="Unassembled WGS sequence"/>
</dbReference>
<dbReference type="InterPro" id="IPR017687">
    <property type="entry name" value="BamB"/>
</dbReference>
<dbReference type="NCBIfam" id="TIGR03300">
    <property type="entry name" value="assembly_YfgL"/>
    <property type="match status" value="1"/>
</dbReference>
<dbReference type="PANTHER" id="PTHR34512:SF30">
    <property type="entry name" value="OUTER MEMBRANE PROTEIN ASSEMBLY FACTOR BAMB"/>
    <property type="match status" value="1"/>
</dbReference>
<dbReference type="InterPro" id="IPR002372">
    <property type="entry name" value="PQQ_rpt_dom"/>
</dbReference>
<keyword evidence="3 4" id="KW-0998">Cell outer membrane</keyword>
<keyword evidence="4" id="KW-0449">Lipoprotein</keyword>
<dbReference type="RefSeq" id="WP_380691958.1">
    <property type="nucleotide sequence ID" value="NZ_JBHRSS010000010.1"/>
</dbReference>
<dbReference type="Gene3D" id="2.130.10.10">
    <property type="entry name" value="YVTN repeat-like/Quinoprotein amine dehydrogenase"/>
    <property type="match status" value="1"/>
</dbReference>
<dbReference type="EMBL" id="JBHRSS010000010">
    <property type="protein sequence ID" value="MFC3106319.1"/>
    <property type="molecule type" value="Genomic_DNA"/>
</dbReference>
<comment type="function">
    <text evidence="4">Part of the outer membrane protein assembly complex, which is involved in assembly and insertion of beta-barrel proteins into the outer membrane.</text>
</comment>
<comment type="subunit">
    <text evidence="4">Part of the Bam complex.</text>
</comment>
<sequence length="390" mass="41706">MNTPRTTLRLAGLFAAAGILLSACGGGENVAEPTPLTELPSPAYRMQRIWHTDAGEGAGEYVSGFKAAVNGNRVYVANRDGYVEALNLDNGKRIWRSRTGDRLIAGPTVANGKLLFGTRDGQVVALSADTGERAWTAELSSEVIAAPAANDNVAVARTLDGRLVELDLATGERRWTIERNVPTLTLRGTSSPVIDGDTVYAGLDNGKVLALDLATGEQRWEQAIALPSGRSELERIVDVDADPLVLDNELYAVSVGGEMTSLSLTSGRVRWKQDVAAETGLAYDDRNIFTSDRDGDVWAVNRLTGGKSWEQEGLKYRQLSAPAVLNGDLLVGDYEGYVHWLSADDGSVIARGRPMDEAIRSQPVVAGDRVIVLGADGEVAALRFTPADAQ</sequence>
<evidence type="ECO:0000259" key="6">
    <source>
        <dbReference type="Pfam" id="PF13360"/>
    </source>
</evidence>
<evidence type="ECO:0000256" key="2">
    <source>
        <dbReference type="ARBA" id="ARBA00023136"/>
    </source>
</evidence>
<reference evidence="8" key="1">
    <citation type="journal article" date="2019" name="Int. J. Syst. Evol. Microbiol.">
        <title>The Global Catalogue of Microorganisms (GCM) 10K type strain sequencing project: providing services to taxonomists for standard genome sequencing and annotation.</title>
        <authorList>
            <consortium name="The Broad Institute Genomics Platform"/>
            <consortium name="The Broad Institute Genome Sequencing Center for Infectious Disease"/>
            <person name="Wu L."/>
            <person name="Ma J."/>
        </authorList>
    </citation>
    <scope>NUCLEOTIDE SEQUENCE [LARGE SCALE GENOMIC DNA]</scope>
    <source>
        <strain evidence="8">KCTC 52640</strain>
    </source>
</reference>
<dbReference type="Pfam" id="PF13360">
    <property type="entry name" value="PQQ_2"/>
    <property type="match status" value="1"/>
</dbReference>
<evidence type="ECO:0000256" key="1">
    <source>
        <dbReference type="ARBA" id="ARBA00022729"/>
    </source>
</evidence>
<gene>
    <name evidence="4 7" type="primary">bamB</name>
    <name evidence="7" type="ORF">ACFOSU_20790</name>
</gene>
<comment type="similarity">
    <text evidence="4">Belongs to the BamB family.</text>
</comment>
<organism evidence="7 8">
    <name type="scientific">Salinisphaera aquimarina</name>
    <dbReference type="NCBI Taxonomy" id="2094031"/>
    <lineage>
        <taxon>Bacteria</taxon>
        <taxon>Pseudomonadati</taxon>
        <taxon>Pseudomonadota</taxon>
        <taxon>Gammaproteobacteria</taxon>
        <taxon>Salinisphaerales</taxon>
        <taxon>Salinisphaeraceae</taxon>
        <taxon>Salinisphaera</taxon>
    </lineage>
</organism>
<dbReference type="InterPro" id="IPR011047">
    <property type="entry name" value="Quinoprotein_ADH-like_sf"/>
</dbReference>
<name>A0ABV7EWN0_9GAMM</name>
<feature type="chain" id="PRO_5046555751" description="Outer membrane protein assembly factor BamB" evidence="5">
    <location>
        <begin position="26"/>
        <end position="390"/>
    </location>
</feature>
<evidence type="ECO:0000256" key="4">
    <source>
        <dbReference type="HAMAP-Rule" id="MF_00923"/>
    </source>
</evidence>
<feature type="domain" description="Pyrrolo-quinoline quinone repeat" evidence="6">
    <location>
        <begin position="79"/>
        <end position="311"/>
    </location>
</feature>
<protein>
    <recommendedName>
        <fullName evidence="4">Outer membrane protein assembly factor BamB</fullName>
    </recommendedName>
</protein>
<dbReference type="HAMAP" id="MF_00923">
    <property type="entry name" value="OM_assembly_BamB"/>
    <property type="match status" value="1"/>
</dbReference>
<dbReference type="InterPro" id="IPR015943">
    <property type="entry name" value="WD40/YVTN_repeat-like_dom_sf"/>
</dbReference>
<keyword evidence="2 4" id="KW-0472">Membrane</keyword>
<comment type="subcellular location">
    <subcellularLocation>
        <location evidence="4">Cell outer membrane</location>
        <topology evidence="4">Lipid-anchor</topology>
    </subcellularLocation>
</comment>
<dbReference type="PANTHER" id="PTHR34512">
    <property type="entry name" value="CELL SURFACE PROTEIN"/>
    <property type="match status" value="1"/>
</dbReference>
<accession>A0ABV7EWN0</accession>
<dbReference type="InterPro" id="IPR018391">
    <property type="entry name" value="PQQ_b-propeller_rpt"/>
</dbReference>